<gene>
    <name evidence="1" type="ordered locus">Psta_2115</name>
</gene>
<dbReference type="SUPFAM" id="SSF51905">
    <property type="entry name" value="FAD/NAD(P)-binding domain"/>
    <property type="match status" value="1"/>
</dbReference>
<dbReference type="AlphaFoldDB" id="D2R1S0"/>
<dbReference type="Pfam" id="PF04820">
    <property type="entry name" value="Trp_halogenase"/>
    <property type="match status" value="2"/>
</dbReference>
<protein>
    <submittedName>
        <fullName evidence="1">Tryptophan halogenase</fullName>
    </submittedName>
</protein>
<proteinExistence type="predicted"/>
<accession>D2R1S0</accession>
<name>D2R1S0_PIRSD</name>
<dbReference type="STRING" id="530564.Psta_2115"/>
<dbReference type="KEGG" id="psl:Psta_2115"/>
<dbReference type="InterPro" id="IPR050816">
    <property type="entry name" value="Flavin-dep_Halogenase_NPB"/>
</dbReference>
<dbReference type="eggNOG" id="COG0644">
    <property type="taxonomic scope" value="Bacteria"/>
</dbReference>
<dbReference type="OrthoDB" id="9806565at2"/>
<dbReference type="EMBL" id="CP001848">
    <property type="protein sequence ID" value="ADB16789.1"/>
    <property type="molecule type" value="Genomic_DNA"/>
</dbReference>
<dbReference type="GO" id="GO:0004497">
    <property type="term" value="F:monooxygenase activity"/>
    <property type="evidence" value="ECO:0007669"/>
    <property type="project" value="InterPro"/>
</dbReference>
<dbReference type="Proteomes" id="UP000001887">
    <property type="component" value="Chromosome"/>
</dbReference>
<dbReference type="PANTHER" id="PTHR43747">
    <property type="entry name" value="FAD-BINDING PROTEIN"/>
    <property type="match status" value="1"/>
</dbReference>
<dbReference type="PANTHER" id="PTHR43747:SF1">
    <property type="entry name" value="SLR1998 PROTEIN"/>
    <property type="match status" value="1"/>
</dbReference>
<dbReference type="InterPro" id="IPR036188">
    <property type="entry name" value="FAD/NAD-bd_sf"/>
</dbReference>
<dbReference type="InterPro" id="IPR006905">
    <property type="entry name" value="Flavin_halogenase"/>
</dbReference>
<organism evidence="1 2">
    <name type="scientific">Pirellula staleyi (strain ATCC 27377 / DSM 6068 / ICPB 4128)</name>
    <name type="common">Pirella staleyi</name>
    <dbReference type="NCBI Taxonomy" id="530564"/>
    <lineage>
        <taxon>Bacteria</taxon>
        <taxon>Pseudomonadati</taxon>
        <taxon>Planctomycetota</taxon>
        <taxon>Planctomycetia</taxon>
        <taxon>Pirellulales</taxon>
        <taxon>Pirellulaceae</taxon>
        <taxon>Pirellula</taxon>
    </lineage>
</organism>
<reference evidence="1 2" key="1">
    <citation type="journal article" date="2009" name="Stand. Genomic Sci.">
        <title>Complete genome sequence of Pirellula staleyi type strain (ATCC 27377).</title>
        <authorList>
            <person name="Clum A."/>
            <person name="Tindall B.J."/>
            <person name="Sikorski J."/>
            <person name="Ivanova N."/>
            <person name="Mavrommatis K."/>
            <person name="Lucas S."/>
            <person name="Glavina del Rio T."/>
            <person name="Nolan M."/>
            <person name="Chen F."/>
            <person name="Tice H."/>
            <person name="Pitluck S."/>
            <person name="Cheng J.F."/>
            <person name="Chertkov O."/>
            <person name="Brettin T."/>
            <person name="Han C."/>
            <person name="Detter J.C."/>
            <person name="Kuske C."/>
            <person name="Bruce D."/>
            <person name="Goodwin L."/>
            <person name="Ovchinikova G."/>
            <person name="Pati A."/>
            <person name="Mikhailova N."/>
            <person name="Chen A."/>
            <person name="Palaniappan K."/>
            <person name="Land M."/>
            <person name="Hauser L."/>
            <person name="Chang Y.J."/>
            <person name="Jeffries C.D."/>
            <person name="Chain P."/>
            <person name="Rohde M."/>
            <person name="Goker M."/>
            <person name="Bristow J."/>
            <person name="Eisen J.A."/>
            <person name="Markowitz V."/>
            <person name="Hugenholtz P."/>
            <person name="Kyrpides N.C."/>
            <person name="Klenk H.P."/>
            <person name="Lapidus A."/>
        </authorList>
    </citation>
    <scope>NUCLEOTIDE SEQUENCE [LARGE SCALE GENOMIC DNA]</scope>
    <source>
        <strain evidence="2">ATCC 27377 / DSM 6068 / ICPB 4128</strain>
    </source>
</reference>
<sequence length="428" mass="48094">MVSTSGTSDISSVGNTDVIVIGGGPSGSTVSTLIAQQGYKVTLFEREHFPRFHIGESLIPETYWVLKRLNMLPKMRKTQFVKKHSVQFVTEKGKLSEPFYFSDNKPHECSQTWQVMRSEFDHMMIKNAAEHGVQVHEGVRVLEVLFEGTRAVGVKVADERGNVRDVFASVVVDASGQSSMIMSRLGLREWDQELKKAALWTYWEDAYRDKGRDEGATIVLQTQGKKGWFWYIPLHNNILSVGVVADYSYLFKDRETKDHEAVYFEEVAKCPGLQPRLEGAKRIAPYRAAKEYSYRSREVAGDGWVLVGDAFGFLDPLYSSGVLLALRSGELAADAVVAGLREGDTSGAKLGAWGPNYIQGMERMRRLVCEFYNGFSFGKFVKLYPQLKGHLTDLLIGDLFDEKVDDVVEPMNHIRRLQAEKSAALPVE</sequence>
<dbReference type="HOGENOM" id="CLU_024648_4_0_0"/>
<dbReference type="Gene3D" id="3.50.50.60">
    <property type="entry name" value="FAD/NAD(P)-binding domain"/>
    <property type="match status" value="1"/>
</dbReference>
<evidence type="ECO:0000313" key="2">
    <source>
        <dbReference type="Proteomes" id="UP000001887"/>
    </source>
</evidence>
<keyword evidence="2" id="KW-1185">Reference proteome</keyword>
<evidence type="ECO:0000313" key="1">
    <source>
        <dbReference type="EMBL" id="ADB16789.1"/>
    </source>
</evidence>